<accession>A0A0P1H586</accession>
<dbReference type="EMBL" id="CYSR01000002">
    <property type="protein sequence ID" value="CUH98046.1"/>
    <property type="molecule type" value="Genomic_DNA"/>
</dbReference>
<protein>
    <recommendedName>
        <fullName evidence="2">DUF2061 domain-containing protein</fullName>
    </recommendedName>
</protein>
<name>A0A0P1H586_9RHOB</name>
<evidence type="ECO:0000259" key="2">
    <source>
        <dbReference type="Pfam" id="PF09834"/>
    </source>
</evidence>
<evidence type="ECO:0000313" key="4">
    <source>
        <dbReference type="Proteomes" id="UP000051326"/>
    </source>
</evidence>
<dbReference type="Proteomes" id="UP000051326">
    <property type="component" value="Unassembled WGS sequence"/>
</dbReference>
<dbReference type="Pfam" id="PF09834">
    <property type="entry name" value="DUF2061"/>
    <property type="match status" value="1"/>
</dbReference>
<dbReference type="AlphaFoldDB" id="A0A0P1H586"/>
<feature type="transmembrane region" description="Helical" evidence="1">
    <location>
        <begin position="35"/>
        <end position="54"/>
    </location>
</feature>
<dbReference type="RefSeq" id="WP_058284302.1">
    <property type="nucleotide sequence ID" value="NZ_CYSR01000002.1"/>
</dbReference>
<feature type="domain" description="DUF2061" evidence="2">
    <location>
        <begin position="8"/>
        <end position="59"/>
    </location>
</feature>
<reference evidence="3 4" key="1">
    <citation type="submission" date="2015-09" db="EMBL/GenBank/DDBJ databases">
        <authorList>
            <consortium name="Swine Surveillance"/>
        </authorList>
    </citation>
    <scope>NUCLEOTIDE SEQUENCE [LARGE SCALE GENOMIC DNA]</scope>
    <source>
        <strain evidence="3 4">CECT 8399</strain>
    </source>
</reference>
<keyword evidence="1" id="KW-0472">Membrane</keyword>
<feature type="transmembrane region" description="Helical" evidence="1">
    <location>
        <begin position="12"/>
        <end position="29"/>
    </location>
</feature>
<keyword evidence="1" id="KW-0812">Transmembrane</keyword>
<organism evidence="3 4">
    <name type="scientific">Leisingera aquaemixtae</name>
    <dbReference type="NCBI Taxonomy" id="1396826"/>
    <lineage>
        <taxon>Bacteria</taxon>
        <taxon>Pseudomonadati</taxon>
        <taxon>Pseudomonadota</taxon>
        <taxon>Alphaproteobacteria</taxon>
        <taxon>Rhodobacterales</taxon>
        <taxon>Roseobacteraceae</taxon>
        <taxon>Leisingera</taxon>
    </lineage>
</organism>
<evidence type="ECO:0000256" key="1">
    <source>
        <dbReference type="SAM" id="Phobius"/>
    </source>
</evidence>
<sequence>METRKRSIVKAVIWNGLGLVSMTLVGLAATGSVKAGGAMALVNTGIGFTVYLAYERVWAQVQWGRRHV</sequence>
<dbReference type="InterPro" id="IPR018638">
    <property type="entry name" value="DUF2061_membrane"/>
</dbReference>
<dbReference type="STRING" id="1396826.PHA8399_00151"/>
<gene>
    <name evidence="3" type="ORF">PHA8399_00151</name>
</gene>
<proteinExistence type="predicted"/>
<keyword evidence="1" id="KW-1133">Transmembrane helix</keyword>
<evidence type="ECO:0000313" key="3">
    <source>
        <dbReference type="EMBL" id="CUH98046.1"/>
    </source>
</evidence>